<proteinExistence type="predicted"/>
<organism evidence="3 4">
    <name type="scientific">Tsukamurella pseudospumae</name>
    <dbReference type="NCBI Taxonomy" id="239498"/>
    <lineage>
        <taxon>Bacteria</taxon>
        <taxon>Bacillati</taxon>
        <taxon>Actinomycetota</taxon>
        <taxon>Actinomycetes</taxon>
        <taxon>Mycobacteriales</taxon>
        <taxon>Tsukamurellaceae</taxon>
        <taxon>Tsukamurella</taxon>
    </lineage>
</organism>
<name>A0A137ZPP4_9ACTN</name>
<keyword evidence="2" id="KW-0732">Signal</keyword>
<evidence type="ECO:0000313" key="3">
    <source>
        <dbReference type="EMBL" id="KXP00140.1"/>
    </source>
</evidence>
<reference evidence="3 4" key="1">
    <citation type="submission" date="2016-02" db="EMBL/GenBank/DDBJ databases">
        <authorList>
            <person name="Teng J.L."/>
            <person name="Tang Y."/>
            <person name="Huang Y."/>
            <person name="Guo F."/>
            <person name="Wei W."/>
            <person name="Chen J.H."/>
            <person name="Wong S.Y."/>
            <person name="Lau S.K."/>
            <person name="Woo P.C."/>
        </authorList>
    </citation>
    <scope>NUCLEOTIDE SEQUENCE [LARGE SCALE GENOMIC DNA]</scope>
    <source>
        <strain evidence="3 4">JCM 13375</strain>
    </source>
</reference>
<evidence type="ECO:0008006" key="5">
    <source>
        <dbReference type="Google" id="ProtNLM"/>
    </source>
</evidence>
<feature type="region of interest" description="Disordered" evidence="1">
    <location>
        <begin position="31"/>
        <end position="60"/>
    </location>
</feature>
<dbReference type="EMBL" id="LSRE01000008">
    <property type="protein sequence ID" value="KXP00140.1"/>
    <property type="molecule type" value="Genomic_DNA"/>
</dbReference>
<feature type="signal peptide" evidence="2">
    <location>
        <begin position="1"/>
        <end position="25"/>
    </location>
</feature>
<feature type="chain" id="PRO_5045274474" description="Lipoprotein" evidence="2">
    <location>
        <begin position="26"/>
        <end position="133"/>
    </location>
</feature>
<sequence>MTAFQRIATPVTAVAAATACGLLLAGCGSSSDSSTAPAPSGAPSATTTAAASETRAEMCGQTRGPDGALYVHALGATKVDCAEAMRVATAFGPKIATGRPVTVEGWNCTFPTTPGMLARCDNGDRAIGFFSSH</sequence>
<keyword evidence="4" id="KW-1185">Reference proteome</keyword>
<evidence type="ECO:0000256" key="1">
    <source>
        <dbReference type="SAM" id="MobiDB-lite"/>
    </source>
</evidence>
<comment type="caution">
    <text evidence="3">The sequence shown here is derived from an EMBL/GenBank/DDBJ whole genome shotgun (WGS) entry which is preliminary data.</text>
</comment>
<feature type="compositionally biased region" description="Low complexity" evidence="1">
    <location>
        <begin position="31"/>
        <end position="52"/>
    </location>
</feature>
<evidence type="ECO:0000256" key="2">
    <source>
        <dbReference type="SAM" id="SignalP"/>
    </source>
</evidence>
<dbReference type="Proteomes" id="UP000070409">
    <property type="component" value="Unassembled WGS sequence"/>
</dbReference>
<accession>A0A137ZPP4</accession>
<dbReference type="PROSITE" id="PS51257">
    <property type="entry name" value="PROKAR_LIPOPROTEIN"/>
    <property type="match status" value="1"/>
</dbReference>
<protein>
    <recommendedName>
        <fullName evidence="5">Lipoprotein</fullName>
    </recommendedName>
</protein>
<evidence type="ECO:0000313" key="4">
    <source>
        <dbReference type="Proteomes" id="UP000070409"/>
    </source>
</evidence>
<gene>
    <name evidence="3" type="ORF">AXK61_16285</name>
</gene>
<dbReference type="RefSeq" id="WP_231855450.1">
    <property type="nucleotide sequence ID" value="NZ_LSRE01000008.1"/>
</dbReference>